<evidence type="ECO:0000313" key="3">
    <source>
        <dbReference type="Proteomes" id="UP001432163"/>
    </source>
</evidence>
<dbReference type="InterPro" id="IPR041599">
    <property type="entry name" value="Gp138_N"/>
</dbReference>
<dbReference type="Proteomes" id="UP001432163">
    <property type="component" value="Segment"/>
</dbReference>
<dbReference type="Gene3D" id="2.40.50.230">
    <property type="entry name" value="Gp5 N-terminal domain"/>
    <property type="match status" value="1"/>
</dbReference>
<sequence length="233" mass="25370">MMDLTPLFEYIDESIEDRIEQIFTSLPGHVIEFDPDTGLVKVQPGIQRVWGEKEEIIKPAPIVEVPLQIYGGSDYYVECEINYGDEGLIVFSQRCIDAWVQSGGIATKVSNRMFDETDAFFIPGVHSIQNRAKGHSNNGIRLRNKSGDKFIHLKNDGSAQIDVTRLTVNAQTTINGDTTINGNTSISKSLTVAQTVKAATINALSSLLVKGLEMLGHKHGGVEPGKGTTGGPQ</sequence>
<organism evidence="2 3">
    <name type="scientific">Vibrio phage vB_VpM-pA2SJ1</name>
    <dbReference type="NCBI Taxonomy" id="3095964"/>
    <lineage>
        <taxon>Viruses</taxon>
        <taxon>Duplodnaviria</taxon>
        <taxon>Heunggongvirae</taxon>
        <taxon>Uroviricota</taxon>
        <taxon>Caudoviricetes</taxon>
    </lineage>
</organism>
<proteinExistence type="predicted"/>
<reference evidence="2" key="1">
    <citation type="submission" date="2023-11" db="EMBL/GenBank/DDBJ databases">
        <title>Complete genome sequence of Vibrio virus vB_VpM-pA2SJ1.</title>
        <authorList>
            <person name="Lim S.J."/>
            <person name="Park S.Y."/>
            <person name="Kim J.H."/>
        </authorList>
    </citation>
    <scope>NUCLEOTIDE SEQUENCE</scope>
</reference>
<accession>A0AAX4J5X1</accession>
<dbReference type="InterPro" id="IPR037026">
    <property type="entry name" value="Vgr_OB-fold_dom_sf"/>
</dbReference>
<evidence type="ECO:0000259" key="1">
    <source>
        <dbReference type="Pfam" id="PF18352"/>
    </source>
</evidence>
<evidence type="ECO:0000313" key="2">
    <source>
        <dbReference type="EMBL" id="WRQ13138.1"/>
    </source>
</evidence>
<protein>
    <submittedName>
        <fullName evidence="2">Baseplate spike</fullName>
    </submittedName>
</protein>
<dbReference type="Pfam" id="PF18352">
    <property type="entry name" value="Gp138_N"/>
    <property type="match status" value="1"/>
</dbReference>
<feature type="domain" description="Phage protein Gp138 N-terminal" evidence="1">
    <location>
        <begin position="26"/>
        <end position="124"/>
    </location>
</feature>
<name>A0AAX4J5X1_9CAUD</name>
<dbReference type="EMBL" id="OR813779">
    <property type="protein sequence ID" value="WRQ13138.1"/>
    <property type="molecule type" value="Genomic_DNA"/>
</dbReference>